<proteinExistence type="predicted"/>
<feature type="transmembrane region" description="Helical" evidence="1">
    <location>
        <begin position="35"/>
        <end position="65"/>
    </location>
</feature>
<name>A0A1J8Q072_9AGAM</name>
<accession>A0A1J8Q072</accession>
<evidence type="ECO:0000313" key="3">
    <source>
        <dbReference type="Proteomes" id="UP000183567"/>
    </source>
</evidence>
<sequence>MTSLVAQSTVSQSTQLESSRLATDLEDCRKTCLNVLVAFLALQSITGSAGLAVGTLTLMLYTISLHIAATAGASRHLGVVIFAVLHAIPAVGIFAVTSVELTFAAKSPIVAISIIILCFLPTIVTIFHYIQMTISGDLPSAPSTGRSDHTESPV</sequence>
<gene>
    <name evidence="2" type="ORF">AZE42_07602</name>
</gene>
<feature type="transmembrane region" description="Helical" evidence="1">
    <location>
        <begin position="77"/>
        <end position="97"/>
    </location>
</feature>
<keyword evidence="3" id="KW-1185">Reference proteome</keyword>
<dbReference type="AlphaFoldDB" id="A0A1J8Q072"/>
<protein>
    <submittedName>
        <fullName evidence="2">Uncharacterized protein</fullName>
    </submittedName>
</protein>
<keyword evidence="1" id="KW-0472">Membrane</keyword>
<dbReference type="OrthoDB" id="2688201at2759"/>
<evidence type="ECO:0000256" key="1">
    <source>
        <dbReference type="SAM" id="Phobius"/>
    </source>
</evidence>
<dbReference type="Proteomes" id="UP000183567">
    <property type="component" value="Unassembled WGS sequence"/>
</dbReference>
<evidence type="ECO:0000313" key="2">
    <source>
        <dbReference type="EMBL" id="OJA13387.1"/>
    </source>
</evidence>
<feature type="transmembrane region" description="Helical" evidence="1">
    <location>
        <begin position="109"/>
        <end position="130"/>
    </location>
</feature>
<dbReference type="EMBL" id="LVVM01004174">
    <property type="protein sequence ID" value="OJA13387.1"/>
    <property type="molecule type" value="Genomic_DNA"/>
</dbReference>
<keyword evidence="1" id="KW-1133">Transmembrane helix</keyword>
<organism evidence="2 3">
    <name type="scientific">Rhizopogon vesiculosus</name>
    <dbReference type="NCBI Taxonomy" id="180088"/>
    <lineage>
        <taxon>Eukaryota</taxon>
        <taxon>Fungi</taxon>
        <taxon>Dikarya</taxon>
        <taxon>Basidiomycota</taxon>
        <taxon>Agaricomycotina</taxon>
        <taxon>Agaricomycetes</taxon>
        <taxon>Agaricomycetidae</taxon>
        <taxon>Boletales</taxon>
        <taxon>Suillineae</taxon>
        <taxon>Rhizopogonaceae</taxon>
        <taxon>Rhizopogon</taxon>
    </lineage>
</organism>
<comment type="caution">
    <text evidence="2">The sequence shown here is derived from an EMBL/GenBank/DDBJ whole genome shotgun (WGS) entry which is preliminary data.</text>
</comment>
<keyword evidence="1" id="KW-0812">Transmembrane</keyword>
<reference evidence="2 3" key="1">
    <citation type="submission" date="2016-03" db="EMBL/GenBank/DDBJ databases">
        <title>Comparative genomics of the ectomycorrhizal sister species Rhizopogon vinicolor and Rhizopogon vesiculosus (Basidiomycota: Boletales) reveals a divergence of the mating type B locus.</title>
        <authorList>
            <person name="Mujic A.B."/>
            <person name="Kuo A."/>
            <person name="Tritt A."/>
            <person name="Lipzen A."/>
            <person name="Chen C."/>
            <person name="Johnson J."/>
            <person name="Sharma A."/>
            <person name="Barry K."/>
            <person name="Grigoriev I.V."/>
            <person name="Spatafora J.W."/>
        </authorList>
    </citation>
    <scope>NUCLEOTIDE SEQUENCE [LARGE SCALE GENOMIC DNA]</scope>
    <source>
        <strain evidence="2 3">AM-OR11-056</strain>
    </source>
</reference>